<feature type="non-terminal residue" evidence="3">
    <location>
        <position position="1"/>
    </location>
</feature>
<feature type="compositionally biased region" description="Basic and acidic residues" evidence="2">
    <location>
        <begin position="760"/>
        <end position="784"/>
    </location>
</feature>
<feature type="compositionally biased region" description="Polar residues" evidence="2">
    <location>
        <begin position="1189"/>
        <end position="1199"/>
    </location>
</feature>
<organism evidence="3 4">
    <name type="scientific">Saguinus oedipus</name>
    <name type="common">Cotton-top tamarin</name>
    <name type="synonym">Oedipomidas oedipus</name>
    <dbReference type="NCBI Taxonomy" id="9490"/>
    <lineage>
        <taxon>Eukaryota</taxon>
        <taxon>Metazoa</taxon>
        <taxon>Chordata</taxon>
        <taxon>Craniata</taxon>
        <taxon>Vertebrata</taxon>
        <taxon>Euteleostomi</taxon>
        <taxon>Mammalia</taxon>
        <taxon>Eutheria</taxon>
        <taxon>Euarchontoglires</taxon>
        <taxon>Primates</taxon>
        <taxon>Haplorrhini</taxon>
        <taxon>Platyrrhini</taxon>
        <taxon>Cebidae</taxon>
        <taxon>Callitrichinae</taxon>
        <taxon>Saguinus</taxon>
    </lineage>
</organism>
<feature type="compositionally biased region" description="Basic and acidic residues" evidence="2">
    <location>
        <begin position="1096"/>
        <end position="1119"/>
    </location>
</feature>
<keyword evidence="4" id="KW-1185">Reference proteome</keyword>
<feature type="region of interest" description="Disordered" evidence="2">
    <location>
        <begin position="1096"/>
        <end position="1166"/>
    </location>
</feature>
<feature type="compositionally biased region" description="Acidic residues" evidence="2">
    <location>
        <begin position="128"/>
        <end position="138"/>
    </location>
</feature>
<feature type="region of interest" description="Disordered" evidence="2">
    <location>
        <begin position="103"/>
        <end position="146"/>
    </location>
</feature>
<gene>
    <name evidence="3" type="ORF">P7K49_036086</name>
</gene>
<dbReference type="Proteomes" id="UP001266305">
    <property type="component" value="Unassembled WGS sequence"/>
</dbReference>
<feature type="region of interest" description="Disordered" evidence="2">
    <location>
        <begin position="220"/>
        <end position="250"/>
    </location>
</feature>
<evidence type="ECO:0000256" key="1">
    <source>
        <dbReference type="ARBA" id="ARBA00023054"/>
    </source>
</evidence>
<feature type="compositionally biased region" description="Basic and acidic residues" evidence="2">
    <location>
        <begin position="108"/>
        <end position="127"/>
    </location>
</feature>
<evidence type="ECO:0000313" key="3">
    <source>
        <dbReference type="EMBL" id="KAK2086661.1"/>
    </source>
</evidence>
<accession>A0ABQ9TPU3</accession>
<comment type="caution">
    <text evidence="3">The sequence shown here is derived from an EMBL/GenBank/DDBJ whole genome shotgun (WGS) entry which is preliminary data.</text>
</comment>
<feature type="region of interest" description="Disordered" evidence="2">
    <location>
        <begin position="1545"/>
        <end position="1579"/>
    </location>
</feature>
<dbReference type="PANTHER" id="PTHR23158">
    <property type="entry name" value="MELANOMA INHIBITORY ACTIVITY-RELATED"/>
    <property type="match status" value="1"/>
</dbReference>
<protein>
    <submittedName>
        <fullName evidence="3">Uncharacterized protein</fullName>
    </submittedName>
</protein>
<dbReference type="PANTHER" id="PTHR23158:SF54">
    <property type="entry name" value="TRANSPORT AND GOLGI ORGANIZATION PROTEIN 1 HOMOLOG"/>
    <property type="match status" value="1"/>
</dbReference>
<feature type="compositionally biased region" description="Acidic residues" evidence="2">
    <location>
        <begin position="564"/>
        <end position="574"/>
    </location>
</feature>
<feature type="region of interest" description="Disordered" evidence="2">
    <location>
        <begin position="153"/>
        <end position="172"/>
    </location>
</feature>
<feature type="compositionally biased region" description="Acidic residues" evidence="2">
    <location>
        <begin position="1120"/>
        <end position="1130"/>
    </location>
</feature>
<feature type="region of interest" description="Disordered" evidence="2">
    <location>
        <begin position="1180"/>
        <end position="1200"/>
    </location>
</feature>
<feature type="compositionally biased region" description="Polar residues" evidence="2">
    <location>
        <begin position="633"/>
        <end position="643"/>
    </location>
</feature>
<feature type="compositionally biased region" description="Basic and acidic residues" evidence="2">
    <location>
        <begin position="220"/>
        <end position="244"/>
    </location>
</feature>
<dbReference type="EMBL" id="JASSZA010000020">
    <property type="protein sequence ID" value="KAK2086661.1"/>
    <property type="molecule type" value="Genomic_DNA"/>
</dbReference>
<dbReference type="InterPro" id="IPR051500">
    <property type="entry name" value="cTAGE_MIA/OTOR"/>
</dbReference>
<feature type="compositionally biased region" description="Basic and acidic residues" evidence="2">
    <location>
        <begin position="575"/>
        <end position="586"/>
    </location>
</feature>
<feature type="region of interest" description="Disordered" evidence="2">
    <location>
        <begin position="542"/>
        <end position="649"/>
    </location>
</feature>
<dbReference type="Gene3D" id="2.30.30.40">
    <property type="entry name" value="SH3 Domains"/>
    <property type="match status" value="1"/>
</dbReference>
<proteinExistence type="predicted"/>
<feature type="compositionally biased region" description="Basic and acidic residues" evidence="2">
    <location>
        <begin position="542"/>
        <end position="563"/>
    </location>
</feature>
<reference evidence="3 4" key="1">
    <citation type="submission" date="2023-05" db="EMBL/GenBank/DDBJ databases">
        <title>B98-5 Cell Line De Novo Hybrid Assembly: An Optical Mapping Approach.</title>
        <authorList>
            <person name="Kananen K."/>
            <person name="Auerbach J.A."/>
            <person name="Kautto E."/>
            <person name="Blachly J.S."/>
        </authorList>
    </citation>
    <scope>NUCLEOTIDE SEQUENCE [LARGE SCALE GENOMIC DNA]</scope>
    <source>
        <strain evidence="3">B95-8</strain>
        <tissue evidence="3">Cell line</tissue>
    </source>
</reference>
<evidence type="ECO:0000313" key="4">
    <source>
        <dbReference type="Proteomes" id="UP001266305"/>
    </source>
</evidence>
<evidence type="ECO:0000256" key="2">
    <source>
        <dbReference type="SAM" id="MobiDB-lite"/>
    </source>
</evidence>
<sequence>AGPVFGYFPKDLIQVVHEYTKEEIQVPTDGLHSQSYCLFGFTPDEETAQDMSVKQQFIGHRDLTCSGFCETDFICSHGTGDDFDTYNVKELLVFLKVNNSSTEDAENVVEKTSQDVKRNPELSKESEPEPEPAEANSEESDRVFSEKAEALQEQFTTQKHHPHTNSQADHDFDKLPLVTFTDGEEFSDSIKTQTSELGEVFQNKYSGYLRNDNPEEHLKTSWLAEKPEGELSKEDHENAEKHMGTESQGSAAADLEDDLFHWEFRSTVEPEYSDKREDLPIISSFFKEQQSLRRLQKYFNVQVLEALLQKMLSKLKSAQQESLPYNVKEVLYKVFHDSESQILRIADKMIDAHVAVYRYLEMKENKFEEAAVLDDIQDLMYFVRYKYFTAEETATLRVMAPALEEGLGGGAMEEMQPPHEDDVSQENIAKLSVQVPEEPTCLDQWLENHCSKTHKFWPITTEDPPTDDIEATKQLEMFAEEPASITPMEKTILLIRSFMFYLTKLETDFICSHGTGDDFDTYNVKELLVFLKVNNYSTEDAEKVVEKTSQDVKRNPELSKESEPEPEPAEANSEESDRVFSEKAKALQEQFTTQKHHPHTNSQEDHAQGEQPSFEAFEEMPQEKLKVPESENNKTSNSSQVSNEQHKNDAYKLLKKEMTLALKTKFGLTGDAFISDDETTRPVTSLEDDFDEDLDAEYYAVGKEDEQKQEDFDKLPLVTFTDGEEFSDSIKTQTSELGEVYQNKYSDYLRNDNPQEHLKTSWLAEKPEGELSKEDHENAEKHMGTESQGSAAANLEDDLFRWTPRSTVEPEYSDKREDLPIISSFFKEQQSLRRLQKYFNVHVLEDLSQKMLSKLKSAQQESLPYNVEEVLYKVFHDSESQILRIADKMIDAHVAVYRYLEMKENKFEEAAVLDDIQDLMYFVRYKYFTAEETATLRVMVPPLEEGLGGVMEEMQPPYEDNVSQENVAELSVQVPEEPICLDQWPITAEDPPTDGVEANKQLEMVVEEPASVTPLEKTILLICSFMFYLTKLVWPHFGYFPKNLIQVVHEYTKEELQVPTDETDFICSHGTGDDFETYNVKDLLVFLKLKNSSTEDAEKVVEKTSQDVKRNPELSKESEPEPEPAEANSEESDRVFSEKAKSLQKQFTAQKHHPHTNSHADHAQGEQPSFEAFEEMPQDKLKVPESENNKTSNSSLVSNEQDKTDAYKLLKKEMTLDLKTKFGSTGDALTSVDETTGLVTSLEDNFDEDLDAEYYAVGKEDEQKQEDFDKLPLFTFTDGEEFSDSIKTQTSELGDVFQNKYSDYLNNDNPEEHVKTSWLAEKPEVELSKQDHENAKKHMGIESQGSAAADLKDDLFRWTPHATVEPEYSDKREDLPIISSFFKEQQSLQRLQKYFNVHVLEALSQKMLSKLKSAQQESLPYNVEEVLYKVFHDSESQILRIADKMIDAHVAVYRYLEMKENKFEEAAVLDDIQDLMYFVRYKYFTAEETATLRVMAPPLEEGLGGAMEEMQPPHEDDVSQENIAELSVQVPEEPTCLDQLVMRDTHASEVSPKPHAEKDLDPGTVTTEDPATDGGEANKELEMVAEEPARVTPLEKTMLLIRSFMFYLTKLVGPLFGYFPKNLIQVVCEYTKEELQVPTNGLHSQSYCLFGFTPDEDTAQDMSVRQQFIGHRDLTCSGFCVVIAVPIA</sequence>
<name>A0ABQ9TPU3_SAGOE</name>
<feature type="compositionally biased region" description="Basic and acidic residues" evidence="2">
    <location>
        <begin position="1131"/>
        <end position="1141"/>
    </location>
</feature>
<feature type="region of interest" description="Disordered" evidence="2">
    <location>
        <begin position="760"/>
        <end position="790"/>
    </location>
</feature>
<feature type="compositionally biased region" description="Basic and acidic residues" evidence="2">
    <location>
        <begin position="1545"/>
        <end position="1561"/>
    </location>
</feature>
<keyword evidence="1" id="KW-0175">Coiled coil</keyword>
<feature type="compositionally biased region" description="Basic and acidic residues" evidence="2">
    <location>
        <begin position="621"/>
        <end position="632"/>
    </location>
</feature>